<gene>
    <name evidence="9" type="primary">sigL_2</name>
    <name evidence="9" type="ORF">Enr13x_17330</name>
</gene>
<dbReference type="Gene3D" id="1.10.10.10">
    <property type="entry name" value="Winged helix-like DNA-binding domain superfamily/Winged helix DNA-binding domain"/>
    <property type="match status" value="1"/>
</dbReference>
<feature type="domain" description="RNA polymerase sigma-70 region 2" evidence="7">
    <location>
        <begin position="27"/>
        <end position="72"/>
    </location>
</feature>
<dbReference type="GO" id="GO:0003677">
    <property type="term" value="F:DNA binding"/>
    <property type="evidence" value="ECO:0007669"/>
    <property type="project" value="UniProtKB-KW"/>
</dbReference>
<dbReference type="KEGG" id="snep:Enr13x_17330"/>
<dbReference type="InterPro" id="IPR013325">
    <property type="entry name" value="RNA_pol_sigma_r2"/>
</dbReference>
<evidence type="ECO:0000313" key="10">
    <source>
        <dbReference type="Proteomes" id="UP000319004"/>
    </source>
</evidence>
<dbReference type="EMBL" id="CP037423">
    <property type="protein sequence ID" value="QDV41890.1"/>
    <property type="molecule type" value="Genomic_DNA"/>
</dbReference>
<dbReference type="Pfam" id="PF08281">
    <property type="entry name" value="Sigma70_r4_2"/>
    <property type="match status" value="1"/>
</dbReference>
<protein>
    <submittedName>
        <fullName evidence="9">ECF RNA polymerase sigma factor SigL</fullName>
    </submittedName>
</protein>
<dbReference type="AlphaFoldDB" id="A0A518HM42"/>
<dbReference type="GO" id="GO:0016987">
    <property type="term" value="F:sigma factor activity"/>
    <property type="evidence" value="ECO:0007669"/>
    <property type="project" value="UniProtKB-KW"/>
</dbReference>
<dbReference type="InterPro" id="IPR007627">
    <property type="entry name" value="RNA_pol_sigma70_r2"/>
</dbReference>
<reference evidence="9 10" key="1">
    <citation type="submission" date="2019-03" db="EMBL/GenBank/DDBJ databases">
        <title>Deep-cultivation of Planctomycetes and their phenomic and genomic characterization uncovers novel biology.</title>
        <authorList>
            <person name="Wiegand S."/>
            <person name="Jogler M."/>
            <person name="Boedeker C."/>
            <person name="Pinto D."/>
            <person name="Vollmers J."/>
            <person name="Rivas-Marin E."/>
            <person name="Kohn T."/>
            <person name="Peeters S.H."/>
            <person name="Heuer A."/>
            <person name="Rast P."/>
            <person name="Oberbeckmann S."/>
            <person name="Bunk B."/>
            <person name="Jeske O."/>
            <person name="Meyerdierks A."/>
            <person name="Storesund J.E."/>
            <person name="Kallscheuer N."/>
            <person name="Luecker S."/>
            <person name="Lage O.M."/>
            <person name="Pohl T."/>
            <person name="Merkel B.J."/>
            <person name="Hornburger P."/>
            <person name="Mueller R.-W."/>
            <person name="Bruemmer F."/>
            <person name="Labrenz M."/>
            <person name="Spormann A.M."/>
            <person name="Op den Camp H."/>
            <person name="Overmann J."/>
            <person name="Amann R."/>
            <person name="Jetten M.S.M."/>
            <person name="Mascher T."/>
            <person name="Medema M.H."/>
            <person name="Devos D.P."/>
            <person name="Kaster A.-K."/>
            <person name="Ovreas L."/>
            <person name="Rohde M."/>
            <person name="Galperin M.Y."/>
            <person name="Jogler C."/>
        </authorList>
    </citation>
    <scope>NUCLEOTIDE SEQUENCE [LARGE SCALE GENOMIC DNA]</scope>
    <source>
        <strain evidence="9 10">Enr13</strain>
    </source>
</reference>
<name>A0A518HM42_9BACT</name>
<evidence type="ECO:0000256" key="3">
    <source>
        <dbReference type="ARBA" id="ARBA00023082"/>
    </source>
</evidence>
<dbReference type="PANTHER" id="PTHR43133:SF8">
    <property type="entry name" value="RNA POLYMERASE SIGMA FACTOR HI_1459-RELATED"/>
    <property type="match status" value="1"/>
</dbReference>
<feature type="domain" description="RNA polymerase sigma factor 70 region 4 type 2" evidence="8">
    <location>
        <begin position="100"/>
        <end position="142"/>
    </location>
</feature>
<dbReference type="GO" id="GO:0006352">
    <property type="term" value="P:DNA-templated transcription initiation"/>
    <property type="evidence" value="ECO:0007669"/>
    <property type="project" value="InterPro"/>
</dbReference>
<dbReference type="Pfam" id="PF04542">
    <property type="entry name" value="Sigma70_r2"/>
    <property type="match status" value="1"/>
</dbReference>
<dbReference type="InterPro" id="IPR013249">
    <property type="entry name" value="RNA_pol_sigma70_r4_t2"/>
</dbReference>
<sequence length="175" mass="20085">MSMCPQELAETWNRYSSRLLLIARAIGEPAEDAVQEAFLQLARQSPPPDDPFAWLVTVTRNQILQWRRSGDRRRRREQTTQGHVWFDDAHRRVEVQLDARQVTDALVMLDAETRQVIVMHLWGEMSFDKIAEVMGCSRSTAHRVFQAGIRLMRQQFKPSPDAQPGVSVQGAISDE</sequence>
<dbReference type="Gene3D" id="1.10.1740.10">
    <property type="match status" value="1"/>
</dbReference>
<keyword evidence="4" id="KW-0238">DNA-binding</keyword>
<proteinExistence type="inferred from homology"/>
<dbReference type="SUPFAM" id="SSF88659">
    <property type="entry name" value="Sigma3 and sigma4 domains of RNA polymerase sigma factors"/>
    <property type="match status" value="1"/>
</dbReference>
<keyword evidence="2" id="KW-0805">Transcription regulation</keyword>
<dbReference type="OrthoDB" id="289887at2"/>
<dbReference type="SUPFAM" id="SSF88946">
    <property type="entry name" value="Sigma2 domain of RNA polymerase sigma factors"/>
    <property type="match status" value="1"/>
</dbReference>
<dbReference type="RefSeq" id="WP_145385560.1">
    <property type="nucleotide sequence ID" value="NZ_CP037423.1"/>
</dbReference>
<evidence type="ECO:0000256" key="5">
    <source>
        <dbReference type="ARBA" id="ARBA00023163"/>
    </source>
</evidence>
<evidence type="ECO:0000313" key="9">
    <source>
        <dbReference type="EMBL" id="QDV41890.1"/>
    </source>
</evidence>
<evidence type="ECO:0000256" key="2">
    <source>
        <dbReference type="ARBA" id="ARBA00023015"/>
    </source>
</evidence>
<dbReference type="InterPro" id="IPR013324">
    <property type="entry name" value="RNA_pol_sigma_r3/r4-like"/>
</dbReference>
<accession>A0A518HM42</accession>
<dbReference type="InterPro" id="IPR039425">
    <property type="entry name" value="RNA_pol_sigma-70-like"/>
</dbReference>
<dbReference type="InterPro" id="IPR036388">
    <property type="entry name" value="WH-like_DNA-bd_sf"/>
</dbReference>
<evidence type="ECO:0000256" key="6">
    <source>
        <dbReference type="SAM" id="MobiDB-lite"/>
    </source>
</evidence>
<evidence type="ECO:0000259" key="7">
    <source>
        <dbReference type="Pfam" id="PF04542"/>
    </source>
</evidence>
<evidence type="ECO:0000256" key="4">
    <source>
        <dbReference type="ARBA" id="ARBA00023125"/>
    </source>
</evidence>
<keyword evidence="10" id="KW-1185">Reference proteome</keyword>
<organism evidence="9 10">
    <name type="scientific">Stieleria neptunia</name>
    <dbReference type="NCBI Taxonomy" id="2527979"/>
    <lineage>
        <taxon>Bacteria</taxon>
        <taxon>Pseudomonadati</taxon>
        <taxon>Planctomycetota</taxon>
        <taxon>Planctomycetia</taxon>
        <taxon>Pirellulales</taxon>
        <taxon>Pirellulaceae</taxon>
        <taxon>Stieleria</taxon>
    </lineage>
</organism>
<dbReference type="PANTHER" id="PTHR43133">
    <property type="entry name" value="RNA POLYMERASE ECF-TYPE SIGMA FACTO"/>
    <property type="match status" value="1"/>
</dbReference>
<evidence type="ECO:0000259" key="8">
    <source>
        <dbReference type="Pfam" id="PF08281"/>
    </source>
</evidence>
<dbReference type="InterPro" id="IPR014284">
    <property type="entry name" value="RNA_pol_sigma-70_dom"/>
</dbReference>
<comment type="similarity">
    <text evidence="1">Belongs to the sigma-70 factor family. ECF subfamily.</text>
</comment>
<feature type="region of interest" description="Disordered" evidence="6">
    <location>
        <begin position="156"/>
        <end position="175"/>
    </location>
</feature>
<dbReference type="NCBIfam" id="TIGR02937">
    <property type="entry name" value="sigma70-ECF"/>
    <property type="match status" value="1"/>
</dbReference>
<keyword evidence="5" id="KW-0804">Transcription</keyword>
<evidence type="ECO:0000256" key="1">
    <source>
        <dbReference type="ARBA" id="ARBA00010641"/>
    </source>
</evidence>
<keyword evidence="3" id="KW-0731">Sigma factor</keyword>
<dbReference type="Proteomes" id="UP000319004">
    <property type="component" value="Chromosome"/>
</dbReference>